<keyword evidence="3" id="KW-0540">Nuclease</keyword>
<feature type="domain" description="HRDC" evidence="10">
    <location>
        <begin position="448"/>
        <end position="528"/>
    </location>
</feature>
<dbReference type="GO" id="GO:0005730">
    <property type="term" value="C:nucleolus"/>
    <property type="evidence" value="ECO:0007669"/>
    <property type="project" value="TreeGrafter"/>
</dbReference>
<dbReference type="GO" id="GO:0071039">
    <property type="term" value="P:nuclear polyadenylation-dependent CUT catabolic process"/>
    <property type="evidence" value="ECO:0007669"/>
    <property type="project" value="TreeGrafter"/>
</dbReference>
<feature type="region of interest" description="Disordered" evidence="9">
    <location>
        <begin position="740"/>
        <end position="764"/>
    </location>
</feature>
<dbReference type="Pfam" id="PF00570">
    <property type="entry name" value="HRDC"/>
    <property type="match status" value="1"/>
</dbReference>
<dbReference type="GO" id="GO:0071037">
    <property type="term" value="P:nuclear polyadenylation-dependent snRNA catabolic process"/>
    <property type="evidence" value="ECO:0007669"/>
    <property type="project" value="TreeGrafter"/>
</dbReference>
<dbReference type="GO" id="GO:0000176">
    <property type="term" value="C:nuclear exosome (RNase complex)"/>
    <property type="evidence" value="ECO:0007669"/>
    <property type="project" value="InterPro"/>
</dbReference>
<dbReference type="AlphaFoldDB" id="A0A9W4IN74"/>
<dbReference type="InterPro" id="IPR012337">
    <property type="entry name" value="RNaseH-like_sf"/>
</dbReference>
<feature type="compositionally biased region" description="Basic residues" evidence="9">
    <location>
        <begin position="688"/>
        <end position="700"/>
    </location>
</feature>
<dbReference type="Proteomes" id="UP001152649">
    <property type="component" value="Unassembled WGS sequence"/>
</dbReference>
<keyword evidence="7" id="KW-0539">Nucleus</keyword>
<evidence type="ECO:0000256" key="4">
    <source>
        <dbReference type="ARBA" id="ARBA00022801"/>
    </source>
</evidence>
<dbReference type="GO" id="GO:0000467">
    <property type="term" value="P:exonucleolytic trimming to generate mature 3'-end of 5.8S rRNA from tricistronic rRNA transcript (SSU-rRNA, 5.8S rRNA, LSU-rRNA)"/>
    <property type="evidence" value="ECO:0007669"/>
    <property type="project" value="InterPro"/>
</dbReference>
<feature type="region of interest" description="Disordered" evidence="9">
    <location>
        <begin position="613"/>
        <end position="707"/>
    </location>
</feature>
<dbReference type="CDD" id="cd06147">
    <property type="entry name" value="Rrp6p_like_exo"/>
    <property type="match status" value="1"/>
</dbReference>
<dbReference type="SUPFAM" id="SSF53098">
    <property type="entry name" value="Ribonuclease H-like"/>
    <property type="match status" value="1"/>
</dbReference>
<dbReference type="GO" id="GO:0071035">
    <property type="term" value="P:nuclear polyadenylation-dependent rRNA catabolic process"/>
    <property type="evidence" value="ECO:0007669"/>
    <property type="project" value="TreeGrafter"/>
</dbReference>
<dbReference type="Gene3D" id="1.10.150.80">
    <property type="entry name" value="HRDC domain"/>
    <property type="match status" value="1"/>
</dbReference>
<protein>
    <recommendedName>
        <fullName evidence="10">HRDC domain-containing protein</fullName>
    </recommendedName>
</protein>
<dbReference type="FunFam" id="3.30.420.10:FF:000059">
    <property type="entry name" value="Exosome complex exonuclease Rrp6"/>
    <property type="match status" value="1"/>
</dbReference>
<evidence type="ECO:0000256" key="9">
    <source>
        <dbReference type="SAM" id="MobiDB-lite"/>
    </source>
</evidence>
<dbReference type="GO" id="GO:0000166">
    <property type="term" value="F:nucleotide binding"/>
    <property type="evidence" value="ECO:0007669"/>
    <property type="project" value="InterPro"/>
</dbReference>
<dbReference type="InterPro" id="IPR044876">
    <property type="entry name" value="HRDC_dom_sf"/>
</dbReference>
<dbReference type="InterPro" id="IPR049559">
    <property type="entry name" value="Rrp6p-like_exo"/>
</dbReference>
<dbReference type="Pfam" id="PF08066">
    <property type="entry name" value="PMC2NT"/>
    <property type="match status" value="1"/>
</dbReference>
<dbReference type="PANTHER" id="PTHR12124">
    <property type="entry name" value="POLYMYOSITIS/SCLERODERMA AUTOANTIGEN-RELATED"/>
    <property type="match status" value="1"/>
</dbReference>
<dbReference type="GO" id="GO:0000175">
    <property type="term" value="F:3'-5'-RNA exonuclease activity"/>
    <property type="evidence" value="ECO:0007669"/>
    <property type="project" value="InterPro"/>
</dbReference>
<evidence type="ECO:0000256" key="3">
    <source>
        <dbReference type="ARBA" id="ARBA00022722"/>
    </source>
</evidence>
<evidence type="ECO:0000313" key="12">
    <source>
        <dbReference type="Proteomes" id="UP001152649"/>
    </source>
</evidence>
<dbReference type="Pfam" id="PF01612">
    <property type="entry name" value="DNA_pol_A_exo1"/>
    <property type="match status" value="1"/>
</dbReference>
<reference evidence="11" key="1">
    <citation type="submission" date="2021-07" db="EMBL/GenBank/DDBJ databases">
        <authorList>
            <person name="Branca A.L. A."/>
        </authorList>
    </citation>
    <scope>NUCLEOTIDE SEQUENCE</scope>
</reference>
<evidence type="ECO:0000256" key="2">
    <source>
        <dbReference type="ARBA" id="ARBA00022552"/>
    </source>
</evidence>
<evidence type="ECO:0000256" key="6">
    <source>
        <dbReference type="ARBA" id="ARBA00022839"/>
    </source>
</evidence>
<sequence length="764" mass="85613">MESAEYSPFEDKLKSALVQVTRTVTQLSSEDLNFHRTSSAEFSESLDEQSERLIALTSAVIKAATTGSDLTPPTLRDEDSIDDNWRSVVDVIDSLLEKADACLDEFTGVIKKLSPSQEENAPPAPAPRKNIAFPNIYDYGSSKIPKPQLEFERKPDSTDMSPFKPLLKSKPHAIVPLEKSLKMKKIDGALGYPHPYETEIRESQYPEEVYQVSPPIDYLPFESTTATFVDTLDGVKEMLEELKKAKEIAIDLEHHDVHSYHGLVSLMQISTRDKDWVVDTLKPWREELQMLNEVFADPKILKVLHGATMDIIWLQRDLGLYMVGMFDTFHAASALGFPKRSLKFLLSKFVNFEADKRYQTADWRARPLPDEMFDYARSDTHYLLYIYDRLRNDLVEESTEEASKIDYVNEGSKKEALQRYERPVYDAVNGHGPGGWYDLLWRNSGNLPKEQFAVFKAVHQFRDQVARAEDEGWQCVFPKHILFKLAQAMPLDLGSLYRTLSPVTNITKSRVSDLLEVIKQAKVDSINGPDWLDIAPPPSKQAAKVAEETTPQVNHNAPVAGRYETSQFWGNVLEAKEPSVPVAFSLSAGAEALRLSLPLPPMTTTVTEIRGETDTAPQPAVSQPTPVPAPSQPEEKKYFTVKDLGGPRKRKVTPIDNPEQALSTTADLDGSGNDSDFISMEATQQSRKERKKEKKAKKSQAKAEAQEAPFDYNAAGAVLNAPSAATASQPRRKAFNPYAKAMEAPSGARKIKRDETGKSLTFRQ</sequence>
<dbReference type="GO" id="GO:0071044">
    <property type="term" value="P:histone mRNA catabolic process"/>
    <property type="evidence" value="ECO:0007669"/>
    <property type="project" value="TreeGrafter"/>
</dbReference>
<dbReference type="GO" id="GO:0071036">
    <property type="term" value="P:nuclear polyadenylation-dependent snoRNA catabolic process"/>
    <property type="evidence" value="ECO:0007669"/>
    <property type="project" value="TreeGrafter"/>
</dbReference>
<dbReference type="EMBL" id="CAJVPG010000077">
    <property type="protein sequence ID" value="CAG8307347.1"/>
    <property type="molecule type" value="Genomic_DNA"/>
</dbReference>
<dbReference type="InterPro" id="IPR002121">
    <property type="entry name" value="HRDC_dom"/>
</dbReference>
<dbReference type="PANTHER" id="PTHR12124:SF47">
    <property type="entry name" value="EXOSOME COMPONENT 10"/>
    <property type="match status" value="1"/>
</dbReference>
<dbReference type="SMART" id="SM00474">
    <property type="entry name" value="35EXOc"/>
    <property type="match status" value="1"/>
</dbReference>
<organism evidence="11 12">
    <name type="scientific">Penicillium salamii</name>
    <dbReference type="NCBI Taxonomy" id="1612424"/>
    <lineage>
        <taxon>Eukaryota</taxon>
        <taxon>Fungi</taxon>
        <taxon>Dikarya</taxon>
        <taxon>Ascomycota</taxon>
        <taxon>Pezizomycotina</taxon>
        <taxon>Eurotiomycetes</taxon>
        <taxon>Eurotiomycetidae</taxon>
        <taxon>Eurotiales</taxon>
        <taxon>Aspergillaceae</taxon>
        <taxon>Penicillium</taxon>
    </lineage>
</organism>
<evidence type="ECO:0000256" key="5">
    <source>
        <dbReference type="ARBA" id="ARBA00022835"/>
    </source>
</evidence>
<dbReference type="InterPro" id="IPR010997">
    <property type="entry name" value="HRDC-like_sf"/>
</dbReference>
<dbReference type="PROSITE" id="PS50967">
    <property type="entry name" value="HRDC"/>
    <property type="match status" value="1"/>
</dbReference>
<feature type="compositionally biased region" description="Polar residues" evidence="9">
    <location>
        <begin position="660"/>
        <end position="676"/>
    </location>
</feature>
<accession>A0A9W4IN74</accession>
<keyword evidence="6" id="KW-0269">Exonuclease</keyword>
<dbReference type="InterPro" id="IPR036397">
    <property type="entry name" value="RNaseH_sf"/>
</dbReference>
<name>A0A9W4IN74_9EURO</name>
<dbReference type="InterPro" id="IPR002562">
    <property type="entry name" value="3'-5'_exonuclease_dom"/>
</dbReference>
<comment type="caution">
    <text evidence="11">The sequence shown here is derived from an EMBL/GenBank/DDBJ whole genome shotgun (WGS) entry which is preliminary data.</text>
</comment>
<dbReference type="GO" id="GO:0071038">
    <property type="term" value="P:TRAMP-dependent tRNA surveillance pathway"/>
    <property type="evidence" value="ECO:0007669"/>
    <property type="project" value="TreeGrafter"/>
</dbReference>
<dbReference type="InterPro" id="IPR012588">
    <property type="entry name" value="Exosome-assoc_fac_Rrp6_N"/>
</dbReference>
<gene>
    <name evidence="11" type="ORF">PSALAMII_LOCUS2026</name>
</gene>
<dbReference type="GO" id="GO:0071051">
    <property type="term" value="P:poly(A)-dependent snoRNA 3'-end processing"/>
    <property type="evidence" value="ECO:0007669"/>
    <property type="project" value="TreeGrafter"/>
</dbReference>
<comment type="subcellular location">
    <subcellularLocation>
        <location evidence="1">Nucleus</location>
    </subcellularLocation>
</comment>
<dbReference type="SUPFAM" id="SSF47819">
    <property type="entry name" value="HRDC-like"/>
    <property type="match status" value="1"/>
</dbReference>
<evidence type="ECO:0000313" key="11">
    <source>
        <dbReference type="EMBL" id="CAG8307347.1"/>
    </source>
</evidence>
<comment type="similarity">
    <text evidence="8">Belongs to the exosome component 10/RRP6 family.</text>
</comment>
<evidence type="ECO:0000256" key="1">
    <source>
        <dbReference type="ARBA" id="ARBA00004123"/>
    </source>
</evidence>
<evidence type="ECO:0000256" key="7">
    <source>
        <dbReference type="ARBA" id="ARBA00023242"/>
    </source>
</evidence>
<keyword evidence="5" id="KW-0271">Exosome</keyword>
<keyword evidence="12" id="KW-1185">Reference proteome</keyword>
<dbReference type="FunFam" id="1.10.150.80:FF:000001">
    <property type="entry name" value="Putative exosome component 10"/>
    <property type="match status" value="1"/>
</dbReference>
<dbReference type="GO" id="GO:0071040">
    <property type="term" value="P:nuclear polyadenylation-dependent antisense transcript catabolic process"/>
    <property type="evidence" value="ECO:0007669"/>
    <property type="project" value="TreeGrafter"/>
</dbReference>
<proteinExistence type="inferred from homology"/>
<keyword evidence="2" id="KW-0698">rRNA processing</keyword>
<evidence type="ECO:0000256" key="8">
    <source>
        <dbReference type="ARBA" id="ARBA00043957"/>
    </source>
</evidence>
<keyword evidence="4" id="KW-0378">Hydrolase</keyword>
<dbReference type="OrthoDB" id="2250022at2759"/>
<dbReference type="InterPro" id="IPR045092">
    <property type="entry name" value="Rrp6-like"/>
</dbReference>
<evidence type="ECO:0000259" key="10">
    <source>
        <dbReference type="PROSITE" id="PS50967"/>
    </source>
</evidence>
<dbReference type="Gene3D" id="3.30.420.10">
    <property type="entry name" value="Ribonuclease H-like superfamily/Ribonuclease H"/>
    <property type="match status" value="1"/>
</dbReference>
<dbReference type="GO" id="GO:0003727">
    <property type="term" value="F:single-stranded RNA binding"/>
    <property type="evidence" value="ECO:0007669"/>
    <property type="project" value="TreeGrafter"/>
</dbReference>